<organism evidence="1">
    <name type="scientific">Sipha flava</name>
    <name type="common">yellow sugarcane aphid</name>
    <dbReference type="NCBI Taxonomy" id="143950"/>
    <lineage>
        <taxon>Eukaryota</taxon>
        <taxon>Metazoa</taxon>
        <taxon>Ecdysozoa</taxon>
        <taxon>Arthropoda</taxon>
        <taxon>Hexapoda</taxon>
        <taxon>Insecta</taxon>
        <taxon>Pterygota</taxon>
        <taxon>Neoptera</taxon>
        <taxon>Paraneoptera</taxon>
        <taxon>Hemiptera</taxon>
        <taxon>Sternorrhyncha</taxon>
        <taxon>Aphidomorpha</taxon>
        <taxon>Aphidoidea</taxon>
        <taxon>Aphididae</taxon>
        <taxon>Sipha</taxon>
    </lineage>
</organism>
<dbReference type="AlphaFoldDB" id="A0A2S2PY50"/>
<accession>A0A2S2PY50</accession>
<evidence type="ECO:0000313" key="1">
    <source>
        <dbReference type="EMBL" id="MBY70294.1"/>
    </source>
</evidence>
<gene>
    <name evidence="1" type="ORF">g.117118</name>
</gene>
<proteinExistence type="predicted"/>
<reference evidence="1" key="1">
    <citation type="submission" date="2018-04" db="EMBL/GenBank/DDBJ databases">
        <title>Transcriptome assembly of Sipha flava.</title>
        <authorList>
            <person name="Scully E.D."/>
            <person name="Geib S.M."/>
            <person name="Palmer N.A."/>
            <person name="Koch K."/>
            <person name="Bradshaw J."/>
            <person name="Heng-Moss T."/>
            <person name="Sarath G."/>
        </authorList>
    </citation>
    <scope>NUCLEOTIDE SEQUENCE</scope>
</reference>
<name>A0A2S2PY50_9HEMI</name>
<dbReference type="EMBL" id="GGMS01001091">
    <property type="protein sequence ID" value="MBY70294.1"/>
    <property type="molecule type" value="Transcribed_RNA"/>
</dbReference>
<protein>
    <submittedName>
        <fullName evidence="1">Uncharacterized protein</fullName>
    </submittedName>
</protein>
<sequence length="119" mass="14069">MRVLRHVTCVRRNFLDFLGVDLRVLQCSTFRLPGSKQPVDGTCTHDETDRCHQWRLRPTPQVFRRISKALHVMRVQNFMKKNCVLKKVARLYRQEPYSFPRAHRRPVFQANGTRAPSAH</sequence>